<reference evidence="1 2" key="1">
    <citation type="submission" date="2019-12" db="EMBL/GenBank/DDBJ databases">
        <authorList>
            <person name="Alioto T."/>
            <person name="Alioto T."/>
            <person name="Gomez Garrido J."/>
        </authorList>
    </citation>
    <scope>NUCLEOTIDE SEQUENCE [LARGE SCALE GENOMIC DNA]</scope>
</reference>
<dbReference type="EMBL" id="CACTIH010000123">
    <property type="protein sequence ID" value="CAA2954739.1"/>
    <property type="molecule type" value="Genomic_DNA"/>
</dbReference>
<accession>A0A8S0PMP4</accession>
<comment type="caution">
    <text evidence="1">The sequence shown here is derived from an EMBL/GenBank/DDBJ whole genome shotgun (WGS) entry which is preliminary data.</text>
</comment>
<keyword evidence="2" id="KW-1185">Reference proteome</keyword>
<evidence type="ECO:0000313" key="1">
    <source>
        <dbReference type="EMBL" id="CAA2954739.1"/>
    </source>
</evidence>
<dbReference type="Gramene" id="OE9A080960T1">
    <property type="protein sequence ID" value="OE9A080960C1"/>
    <property type="gene ID" value="OE9A080960"/>
</dbReference>
<sequence>MRSVYALQSSCLNQIEKPENKSAIENGMIGEDGYPTWFRSADRKLLEAHMQLSPKIFMDNSRQLQPLLLHSPRTSKAGYIYVKAGIYNEFIIIDKKKPNVFW</sequence>
<proteinExistence type="predicted"/>
<dbReference type="PROSITE" id="PS00800">
    <property type="entry name" value="PECTINESTERASE_1"/>
    <property type="match status" value="1"/>
</dbReference>
<evidence type="ECO:0000313" key="2">
    <source>
        <dbReference type="Proteomes" id="UP000594638"/>
    </source>
</evidence>
<name>A0A8S0PMP4_OLEEU</name>
<dbReference type="InterPro" id="IPR018040">
    <property type="entry name" value="Pectinesterase_Tyr_AS"/>
</dbReference>
<dbReference type="OrthoDB" id="2019149at2759"/>
<dbReference type="Proteomes" id="UP000594638">
    <property type="component" value="Unassembled WGS sequence"/>
</dbReference>
<dbReference type="AlphaFoldDB" id="A0A8S0PMP4"/>
<gene>
    <name evidence="1" type="ORF">OLEA9_A080960</name>
</gene>
<organism evidence="1 2">
    <name type="scientific">Olea europaea subsp. europaea</name>
    <dbReference type="NCBI Taxonomy" id="158383"/>
    <lineage>
        <taxon>Eukaryota</taxon>
        <taxon>Viridiplantae</taxon>
        <taxon>Streptophyta</taxon>
        <taxon>Embryophyta</taxon>
        <taxon>Tracheophyta</taxon>
        <taxon>Spermatophyta</taxon>
        <taxon>Magnoliopsida</taxon>
        <taxon>eudicotyledons</taxon>
        <taxon>Gunneridae</taxon>
        <taxon>Pentapetalae</taxon>
        <taxon>asterids</taxon>
        <taxon>lamiids</taxon>
        <taxon>Lamiales</taxon>
        <taxon>Oleaceae</taxon>
        <taxon>Oleeae</taxon>
        <taxon>Olea</taxon>
    </lineage>
</organism>
<protein>
    <submittedName>
        <fullName evidence="1">Pectinesterase-like</fullName>
    </submittedName>
</protein>